<keyword evidence="2" id="KW-1133">Transmembrane helix</keyword>
<keyword evidence="2" id="KW-0472">Membrane</keyword>
<protein>
    <submittedName>
        <fullName evidence="3">PIR Superfamily Protein</fullName>
    </submittedName>
</protein>
<evidence type="ECO:0000256" key="1">
    <source>
        <dbReference type="SAM" id="MobiDB-lite"/>
    </source>
</evidence>
<evidence type="ECO:0000313" key="3">
    <source>
        <dbReference type="EMBL" id="SBS94408.1"/>
    </source>
</evidence>
<feature type="region of interest" description="Disordered" evidence="1">
    <location>
        <begin position="255"/>
        <end position="276"/>
    </location>
</feature>
<dbReference type="Pfam" id="PF05795">
    <property type="entry name" value="Plasmodium_Vir"/>
    <property type="match status" value="2"/>
</dbReference>
<keyword evidence="2" id="KW-0812">Transmembrane</keyword>
<accession>A0A1A8WRC4</accession>
<reference evidence="4" key="1">
    <citation type="submission" date="2016-05" db="EMBL/GenBank/DDBJ databases">
        <authorList>
            <person name="Naeem Raeece"/>
        </authorList>
    </citation>
    <scope>NUCLEOTIDE SEQUENCE [LARGE SCALE GENOMIC DNA]</scope>
</reference>
<dbReference type="EMBL" id="FLQU01001766">
    <property type="protein sequence ID" value="SBS94408.1"/>
    <property type="molecule type" value="Genomic_DNA"/>
</dbReference>
<feature type="transmembrane region" description="Helical" evidence="2">
    <location>
        <begin position="280"/>
        <end position="299"/>
    </location>
</feature>
<evidence type="ECO:0000313" key="4">
    <source>
        <dbReference type="Proteomes" id="UP000078560"/>
    </source>
</evidence>
<organism evidence="3 4">
    <name type="scientific">Plasmodium ovale curtisi</name>
    <dbReference type="NCBI Taxonomy" id="864141"/>
    <lineage>
        <taxon>Eukaryota</taxon>
        <taxon>Sar</taxon>
        <taxon>Alveolata</taxon>
        <taxon>Apicomplexa</taxon>
        <taxon>Aconoidasida</taxon>
        <taxon>Haemosporida</taxon>
        <taxon>Plasmodiidae</taxon>
        <taxon>Plasmodium</taxon>
        <taxon>Plasmodium (Plasmodium)</taxon>
    </lineage>
</organism>
<feature type="compositionally biased region" description="Polar residues" evidence="1">
    <location>
        <begin position="258"/>
        <end position="276"/>
    </location>
</feature>
<gene>
    <name evidence="3" type="ORF">POVCU2_0087850</name>
</gene>
<evidence type="ECO:0000256" key="2">
    <source>
        <dbReference type="SAM" id="Phobius"/>
    </source>
</evidence>
<sequence>MSEAKSAFTLDNFAEQVNLYSDDEFKRGTLYKLYNKFMNTCTHNDEDTYEYKHCSLVQYEGISYLLLKMFISKVLTNLIRISNNKINFFQGIDFDENQICAYFKYWFLDYILYREFKDNDIEILFQKLGEEKENFVKADCEFYTMKLNEIKIMKKVYDYYAFYHAYKGEHEKMIEGISKSKYCEYIKSGILYSDYYNSTCTKSHYSDKSLCKEFNNYIRNHIKFEINKLSSIKCVADQSPLIEDKQLEYKFSEDKQLPESQDTVVDSQTSEGPGLTGSSMSTVLSVSFVGTFFVLFLLYKFTPFSSFLRPQIQRMKRLWKNENQETKELLINNYETEDSDSENKGYNITYHSN</sequence>
<proteinExistence type="predicted"/>
<dbReference type="InterPro" id="IPR008780">
    <property type="entry name" value="Plasmodium_Vir"/>
</dbReference>
<dbReference type="Proteomes" id="UP000078560">
    <property type="component" value="Unassembled WGS sequence"/>
</dbReference>
<dbReference type="AlphaFoldDB" id="A0A1A8WRC4"/>
<name>A0A1A8WRC4_PLAOA</name>